<name>A0A127Q0E8_9BURK</name>
<accession>A0A127Q0E8</accession>
<keyword evidence="1" id="KW-1133">Transmembrane helix</keyword>
<organism evidence="3 4">
    <name type="scientific">Collimonas pratensis</name>
    <dbReference type="NCBI Taxonomy" id="279113"/>
    <lineage>
        <taxon>Bacteria</taxon>
        <taxon>Pseudomonadati</taxon>
        <taxon>Pseudomonadota</taxon>
        <taxon>Betaproteobacteria</taxon>
        <taxon>Burkholderiales</taxon>
        <taxon>Oxalobacteraceae</taxon>
        <taxon>Collimonas</taxon>
    </lineage>
</organism>
<reference evidence="3 4" key="1">
    <citation type="submission" date="2015-11" db="EMBL/GenBank/DDBJ databases">
        <title>Exploring the genomic traits of fungus-feeding bacterial genus Collimonas.</title>
        <authorList>
            <person name="Song C."/>
            <person name="Schmidt R."/>
            <person name="de Jager V."/>
            <person name="Krzyzanowska D."/>
            <person name="Jongedijk E."/>
            <person name="Cankar K."/>
            <person name="Beekwilder J."/>
            <person name="van Veen A."/>
            <person name="de Boer W."/>
            <person name="van Veen J.A."/>
            <person name="Garbeva P."/>
        </authorList>
    </citation>
    <scope>NUCLEOTIDE SEQUENCE [LARGE SCALE GENOMIC DNA]</scope>
    <source>
        <strain evidence="3 4">Ter91</strain>
    </source>
</reference>
<dbReference type="GO" id="GO:0016020">
    <property type="term" value="C:membrane"/>
    <property type="evidence" value="ECO:0007669"/>
    <property type="project" value="TreeGrafter"/>
</dbReference>
<dbReference type="InterPro" id="IPR005804">
    <property type="entry name" value="FA_desaturase_dom"/>
</dbReference>
<dbReference type="RefSeq" id="WP_061937816.1">
    <property type="nucleotide sequence ID" value="NZ_CP013234.1"/>
</dbReference>
<dbReference type="PANTHER" id="PTHR19353:SF19">
    <property type="entry name" value="DELTA(5) FATTY ACID DESATURASE C-RELATED"/>
    <property type="match status" value="1"/>
</dbReference>
<dbReference type="GO" id="GO:0016717">
    <property type="term" value="F:oxidoreductase activity, acting on paired donors, with oxidation of a pair of donors resulting in the reduction of molecular oxygen to two molecules of water"/>
    <property type="evidence" value="ECO:0007669"/>
    <property type="project" value="TreeGrafter"/>
</dbReference>
<keyword evidence="1" id="KW-0812">Transmembrane</keyword>
<dbReference type="InterPro" id="IPR012171">
    <property type="entry name" value="Fatty_acid_desaturase"/>
</dbReference>
<dbReference type="Proteomes" id="UP000074561">
    <property type="component" value="Chromosome"/>
</dbReference>
<evidence type="ECO:0000313" key="4">
    <source>
        <dbReference type="Proteomes" id="UP000074561"/>
    </source>
</evidence>
<sequence>MIDDVMDRDYSLEGPCGKQAAAKGLVSAQWFACTVDRKQMKQLMQRDDWQGLKYLGSWLLLLIGSGTLAYFSWGSVWAVPAFLLYGLFYSMSDHTSHELSHGTPFKSGWLNTFFSQLSAFMALHEPVYWRWSHARHHTDTIIVGNDREIAFPRPIRLLGLFADFFFLKSGTIELLRIIRHAFGSVSQATRSFVPASEIDRMIRVSRLYTLIFAGTVAWCFVIGSILPALFIVLPHFYGAPLTQVFNITQHAGLAEDVLDHRENTRTVQLNQLLAFLYMNMNYHVEHHMFPMVPFYNLPRLHALIKDQCPPAHAGLSDAYREIIPTLWRQRKDTRFYAKRQLPAPVAVSPVTGASQQQQRGYA</sequence>
<evidence type="ECO:0000256" key="1">
    <source>
        <dbReference type="SAM" id="Phobius"/>
    </source>
</evidence>
<keyword evidence="1" id="KW-0472">Membrane</keyword>
<dbReference type="GO" id="GO:0008610">
    <property type="term" value="P:lipid biosynthetic process"/>
    <property type="evidence" value="ECO:0007669"/>
    <property type="project" value="UniProtKB-ARBA"/>
</dbReference>
<dbReference type="PANTHER" id="PTHR19353">
    <property type="entry name" value="FATTY ACID DESATURASE 2"/>
    <property type="match status" value="1"/>
</dbReference>
<dbReference type="STRING" id="279113.CPter91_1099"/>
<protein>
    <submittedName>
        <fullName evidence="3">Fatty acid desaturase family protein</fullName>
    </submittedName>
</protein>
<evidence type="ECO:0000313" key="3">
    <source>
        <dbReference type="EMBL" id="AMP03484.1"/>
    </source>
</evidence>
<gene>
    <name evidence="3" type="ORF">CPter91_1099</name>
</gene>
<dbReference type="PATRIC" id="fig|279113.9.peg.1093"/>
<feature type="transmembrane region" description="Helical" evidence="1">
    <location>
        <begin position="58"/>
        <end position="88"/>
    </location>
</feature>
<dbReference type="AlphaFoldDB" id="A0A127Q0E8"/>
<evidence type="ECO:0000259" key="2">
    <source>
        <dbReference type="Pfam" id="PF00487"/>
    </source>
</evidence>
<dbReference type="OrthoDB" id="9800167at2"/>
<dbReference type="EMBL" id="CP013234">
    <property type="protein sequence ID" value="AMP03484.1"/>
    <property type="molecule type" value="Genomic_DNA"/>
</dbReference>
<proteinExistence type="predicted"/>
<feature type="transmembrane region" description="Helical" evidence="1">
    <location>
        <begin position="207"/>
        <end position="233"/>
    </location>
</feature>
<dbReference type="KEGG" id="cpra:CPter91_1099"/>
<dbReference type="Pfam" id="PF00487">
    <property type="entry name" value="FA_desaturase"/>
    <property type="match status" value="1"/>
</dbReference>
<feature type="domain" description="Fatty acid desaturase" evidence="2">
    <location>
        <begin position="77"/>
        <end position="314"/>
    </location>
</feature>